<evidence type="ECO:0000256" key="4">
    <source>
        <dbReference type="PROSITE-ProRule" id="PRU00236"/>
    </source>
</evidence>
<dbReference type="InterPro" id="IPR026590">
    <property type="entry name" value="Ssirtuin_cat_dom"/>
</dbReference>
<evidence type="ECO:0000313" key="6">
    <source>
        <dbReference type="EMBL" id="QDU43623.1"/>
    </source>
</evidence>
<accession>A0A517ZMB4</accession>
<evidence type="ECO:0000256" key="1">
    <source>
        <dbReference type="ARBA" id="ARBA00012928"/>
    </source>
</evidence>
<dbReference type="PANTHER" id="PTHR11085">
    <property type="entry name" value="NAD-DEPENDENT PROTEIN DEACYLASE SIRTUIN-5, MITOCHONDRIAL-RELATED"/>
    <property type="match status" value="1"/>
</dbReference>
<keyword evidence="6" id="KW-0378">Hydrolase</keyword>
<dbReference type="PROSITE" id="PS50305">
    <property type="entry name" value="SIRTUIN"/>
    <property type="match status" value="1"/>
</dbReference>
<dbReference type="GO" id="GO:0046872">
    <property type="term" value="F:metal ion binding"/>
    <property type="evidence" value="ECO:0007669"/>
    <property type="project" value="UniProtKB-KW"/>
</dbReference>
<dbReference type="EC" id="2.3.1.286" evidence="1"/>
<evidence type="ECO:0000313" key="7">
    <source>
        <dbReference type="Proteomes" id="UP000319383"/>
    </source>
</evidence>
<keyword evidence="2" id="KW-0808">Transferase</keyword>
<name>A0A517ZMB4_9PLAN</name>
<dbReference type="InterPro" id="IPR029035">
    <property type="entry name" value="DHS-like_NAD/FAD-binding_dom"/>
</dbReference>
<dbReference type="InterPro" id="IPR003000">
    <property type="entry name" value="Sirtuin"/>
</dbReference>
<dbReference type="Proteomes" id="UP000319383">
    <property type="component" value="Chromosome"/>
</dbReference>
<proteinExistence type="predicted"/>
<feature type="binding site" evidence="4">
    <location>
        <position position="126"/>
    </location>
    <ligand>
        <name>Zn(2+)</name>
        <dbReference type="ChEBI" id="CHEBI:29105"/>
    </ligand>
</feature>
<dbReference type="CDD" id="cd01407">
    <property type="entry name" value="SIR2-fam"/>
    <property type="match status" value="1"/>
</dbReference>
<dbReference type="PANTHER" id="PTHR11085:SF4">
    <property type="entry name" value="NAD-DEPENDENT PROTEIN DEACYLASE"/>
    <property type="match status" value="1"/>
</dbReference>
<dbReference type="EMBL" id="CP036276">
    <property type="protein sequence ID" value="QDU43623.1"/>
    <property type="molecule type" value="Genomic_DNA"/>
</dbReference>
<feature type="binding site" evidence="4">
    <location>
        <position position="154"/>
    </location>
    <ligand>
        <name>Zn(2+)</name>
        <dbReference type="ChEBI" id="CHEBI:29105"/>
    </ligand>
</feature>
<dbReference type="AlphaFoldDB" id="A0A517ZMB4"/>
<dbReference type="GO" id="GO:0070403">
    <property type="term" value="F:NAD+ binding"/>
    <property type="evidence" value="ECO:0007669"/>
    <property type="project" value="InterPro"/>
</dbReference>
<dbReference type="GO" id="GO:0017136">
    <property type="term" value="F:histone deacetylase activity, NAD-dependent"/>
    <property type="evidence" value="ECO:0007669"/>
    <property type="project" value="TreeGrafter"/>
</dbReference>
<dbReference type="NCBIfam" id="NF001753">
    <property type="entry name" value="PRK00481.1-3"/>
    <property type="match status" value="1"/>
</dbReference>
<keyword evidence="3" id="KW-0520">NAD</keyword>
<evidence type="ECO:0000256" key="3">
    <source>
        <dbReference type="ARBA" id="ARBA00023027"/>
    </source>
</evidence>
<dbReference type="Gene3D" id="3.30.1600.10">
    <property type="entry name" value="SIR2/SIRT2 'Small Domain"/>
    <property type="match status" value="1"/>
</dbReference>
<dbReference type="GO" id="GO:0016787">
    <property type="term" value="F:hydrolase activity"/>
    <property type="evidence" value="ECO:0007669"/>
    <property type="project" value="UniProtKB-KW"/>
</dbReference>
<feature type="active site" description="Proton acceptor" evidence="4">
    <location>
        <position position="118"/>
    </location>
</feature>
<dbReference type="RefSeq" id="WP_145375812.1">
    <property type="nucleotide sequence ID" value="NZ_CP036276.1"/>
</dbReference>
<feature type="binding site" evidence="4">
    <location>
        <position position="151"/>
    </location>
    <ligand>
        <name>Zn(2+)</name>
        <dbReference type="ChEBI" id="CHEBI:29105"/>
    </ligand>
</feature>
<evidence type="ECO:0000256" key="2">
    <source>
        <dbReference type="ARBA" id="ARBA00022679"/>
    </source>
</evidence>
<dbReference type="Pfam" id="PF02146">
    <property type="entry name" value="SIR2"/>
    <property type="match status" value="1"/>
</dbReference>
<reference evidence="6 7" key="1">
    <citation type="submission" date="2019-02" db="EMBL/GenBank/DDBJ databases">
        <title>Deep-cultivation of Planctomycetes and their phenomic and genomic characterization uncovers novel biology.</title>
        <authorList>
            <person name="Wiegand S."/>
            <person name="Jogler M."/>
            <person name="Boedeker C."/>
            <person name="Pinto D."/>
            <person name="Vollmers J."/>
            <person name="Rivas-Marin E."/>
            <person name="Kohn T."/>
            <person name="Peeters S.H."/>
            <person name="Heuer A."/>
            <person name="Rast P."/>
            <person name="Oberbeckmann S."/>
            <person name="Bunk B."/>
            <person name="Jeske O."/>
            <person name="Meyerdierks A."/>
            <person name="Storesund J.E."/>
            <person name="Kallscheuer N."/>
            <person name="Luecker S."/>
            <person name="Lage O.M."/>
            <person name="Pohl T."/>
            <person name="Merkel B.J."/>
            <person name="Hornburger P."/>
            <person name="Mueller R.-W."/>
            <person name="Bruemmer F."/>
            <person name="Labrenz M."/>
            <person name="Spormann A.M."/>
            <person name="Op den Camp H."/>
            <person name="Overmann J."/>
            <person name="Amann R."/>
            <person name="Jetten M.S.M."/>
            <person name="Mascher T."/>
            <person name="Medema M.H."/>
            <person name="Devos D.P."/>
            <person name="Kaster A.-K."/>
            <person name="Ovreas L."/>
            <person name="Rohde M."/>
            <person name="Galperin M.Y."/>
            <person name="Jogler C."/>
        </authorList>
    </citation>
    <scope>NUCLEOTIDE SEQUENCE [LARGE SCALE GENOMIC DNA]</scope>
    <source>
        <strain evidence="6 7">Mal52</strain>
    </source>
</reference>
<protein>
    <recommendedName>
        <fullName evidence="1">protein acetyllysine N-acetyltransferase</fullName>
        <ecNumber evidence="1">2.3.1.286</ecNumber>
    </recommendedName>
</protein>
<dbReference type="InterPro" id="IPR050134">
    <property type="entry name" value="NAD-dep_sirtuin_deacylases"/>
</dbReference>
<organism evidence="6 7">
    <name type="scientific">Symmachiella dynata</name>
    <dbReference type="NCBI Taxonomy" id="2527995"/>
    <lineage>
        <taxon>Bacteria</taxon>
        <taxon>Pseudomonadati</taxon>
        <taxon>Planctomycetota</taxon>
        <taxon>Planctomycetia</taxon>
        <taxon>Planctomycetales</taxon>
        <taxon>Planctomycetaceae</taxon>
        <taxon>Symmachiella</taxon>
    </lineage>
</organism>
<sequence length="246" mass="27049">MTDLATIAEWIREADSIVAFTGAGISTESGIPDFRSPDGIWSKSTPVYYDEFVRYPESRYKYWRQKSIAHREFASAQPNVGHTVLADWETAGRLDGVVTQNIDGLHQAAGSRQVLELHGTARFVACLECEARFDVDPWVLYFQERDEVPPCPECGNWLKHATVSFGQALPREVLSGSMELARGADLFFAIGSSLVVEPAASLPRLAKESGGRLVIINRDPTDQDRSADAVIHASIGETLAAIDKLL</sequence>
<keyword evidence="4" id="KW-0862">Zinc</keyword>
<dbReference type="InterPro" id="IPR026591">
    <property type="entry name" value="Sirtuin_cat_small_dom_sf"/>
</dbReference>
<evidence type="ECO:0000259" key="5">
    <source>
        <dbReference type="PROSITE" id="PS50305"/>
    </source>
</evidence>
<gene>
    <name evidence="6" type="primary">cobB_1</name>
    <name evidence="6" type="ORF">Mal52_20990</name>
</gene>
<dbReference type="SUPFAM" id="SSF52467">
    <property type="entry name" value="DHS-like NAD/FAD-binding domain"/>
    <property type="match status" value="1"/>
</dbReference>
<keyword evidence="7" id="KW-1185">Reference proteome</keyword>
<dbReference type="Gene3D" id="3.40.50.1220">
    <property type="entry name" value="TPP-binding domain"/>
    <property type="match status" value="1"/>
</dbReference>
<dbReference type="KEGG" id="sdyn:Mal52_20990"/>
<feature type="binding site" evidence="4">
    <location>
        <position position="129"/>
    </location>
    <ligand>
        <name>Zn(2+)</name>
        <dbReference type="ChEBI" id="CHEBI:29105"/>
    </ligand>
</feature>
<keyword evidence="4" id="KW-0479">Metal-binding</keyword>
<feature type="domain" description="Deacetylase sirtuin-type" evidence="5">
    <location>
        <begin position="1"/>
        <end position="246"/>
    </location>
</feature>